<dbReference type="PATRIC" id="fig|1172190.3.peg.1595"/>
<reference evidence="3 4" key="1">
    <citation type="submission" date="2013-07" db="EMBL/GenBank/DDBJ databases">
        <title>Sulfurimonas hongkongensis AST-10 Genome Sequencing.</title>
        <authorList>
            <person name="Cai L."/>
            <person name="Zhang T."/>
        </authorList>
    </citation>
    <scope>NUCLEOTIDE SEQUENCE [LARGE SCALE GENOMIC DNA]</scope>
    <source>
        <strain evidence="3 4">AST-10</strain>
    </source>
</reference>
<sequence>MQKIVLTILLALSLEAKMIDGVAVVVKGKAITLLDIKKEMKLSKVDETAATDALIRKTLELQEVDERKITVSSSEVYDDIKKSAARNGLNVSEFYEAIRESNGLTSLELKEKVKEKLLSQKLYSSIAYSVVDEPSDDEIESYYKLHKESFIHPSGFNVVIYNAKSKQRLQEKIDNPMFHSPDITSTEQNLPYDRIAPELAQLLEKTPLNSFTPIVPNGKGAYASFYIKEIEPPKEANIESVKNKVINMMMAEQREQVLGNYFARLRHNADIKMIRNVE</sequence>
<dbReference type="SUPFAM" id="SSF109998">
    <property type="entry name" value="Triger factor/SurA peptide-binding domain-like"/>
    <property type="match status" value="1"/>
</dbReference>
<protein>
    <submittedName>
        <fullName evidence="3">SurA domain-containing protein</fullName>
    </submittedName>
</protein>
<dbReference type="Gene3D" id="3.10.50.40">
    <property type="match status" value="1"/>
</dbReference>
<name>T0KQD8_9BACT</name>
<dbReference type="eggNOG" id="COG0760">
    <property type="taxonomic scope" value="Bacteria"/>
</dbReference>
<accession>T0KQD8</accession>
<evidence type="ECO:0000313" key="3">
    <source>
        <dbReference type="EMBL" id="EQB39144.1"/>
    </source>
</evidence>
<keyword evidence="1" id="KW-0732">Signal</keyword>
<dbReference type="Proteomes" id="UP000015520">
    <property type="component" value="Unassembled WGS sequence"/>
</dbReference>
<dbReference type="EMBL" id="AUPZ01000010">
    <property type="protein sequence ID" value="EQB39144.1"/>
    <property type="molecule type" value="Genomic_DNA"/>
</dbReference>
<keyword evidence="4" id="KW-1185">Reference proteome</keyword>
<dbReference type="AlphaFoldDB" id="T0KQD8"/>
<dbReference type="InterPro" id="IPR055131">
    <property type="entry name" value="Cj1289-like_C"/>
</dbReference>
<gene>
    <name evidence="3" type="ORF">M947_08260</name>
</gene>
<dbReference type="Pfam" id="PF13624">
    <property type="entry name" value="SurA_N_3"/>
    <property type="match status" value="1"/>
</dbReference>
<dbReference type="OrthoDB" id="5329645at2"/>
<dbReference type="Gene3D" id="1.10.4030.10">
    <property type="entry name" value="Porin chaperone SurA, peptide-binding domain"/>
    <property type="match status" value="1"/>
</dbReference>
<dbReference type="GO" id="GO:0003755">
    <property type="term" value="F:peptidyl-prolyl cis-trans isomerase activity"/>
    <property type="evidence" value="ECO:0007669"/>
    <property type="project" value="InterPro"/>
</dbReference>
<evidence type="ECO:0000256" key="1">
    <source>
        <dbReference type="ARBA" id="ARBA00022729"/>
    </source>
</evidence>
<proteinExistence type="predicted"/>
<dbReference type="PANTHER" id="PTHR47637">
    <property type="entry name" value="CHAPERONE SURA"/>
    <property type="match status" value="1"/>
</dbReference>
<comment type="caution">
    <text evidence="3">The sequence shown here is derived from an EMBL/GenBank/DDBJ whole genome shotgun (WGS) entry which is preliminary data.</text>
</comment>
<dbReference type="InterPro" id="IPR050280">
    <property type="entry name" value="OMP_Chaperone_SurA"/>
</dbReference>
<organism evidence="3 4">
    <name type="scientific">Sulfurimonas hongkongensis</name>
    <dbReference type="NCBI Taxonomy" id="1172190"/>
    <lineage>
        <taxon>Bacteria</taxon>
        <taxon>Pseudomonadati</taxon>
        <taxon>Campylobacterota</taxon>
        <taxon>Epsilonproteobacteria</taxon>
        <taxon>Campylobacterales</taxon>
        <taxon>Sulfurimonadaceae</taxon>
        <taxon>Sulfurimonas</taxon>
    </lineage>
</organism>
<dbReference type="PANTHER" id="PTHR47637:SF1">
    <property type="entry name" value="CHAPERONE SURA"/>
    <property type="match status" value="1"/>
</dbReference>
<dbReference type="InterPro" id="IPR027304">
    <property type="entry name" value="Trigger_fact/SurA_dom_sf"/>
</dbReference>
<dbReference type="RefSeq" id="WP_021287907.1">
    <property type="nucleotide sequence ID" value="NZ_AUPZ01000010.1"/>
</dbReference>
<dbReference type="Pfam" id="PF22506">
    <property type="entry name" value="Cj1289-like_C"/>
    <property type="match status" value="1"/>
</dbReference>
<evidence type="ECO:0000259" key="2">
    <source>
        <dbReference type="Pfam" id="PF22506"/>
    </source>
</evidence>
<evidence type="ECO:0000313" key="4">
    <source>
        <dbReference type="Proteomes" id="UP000015520"/>
    </source>
</evidence>
<dbReference type="InterPro" id="IPR046357">
    <property type="entry name" value="PPIase_dom_sf"/>
</dbReference>
<dbReference type="STRING" id="1172190.M947_08260"/>
<feature type="domain" description="Cj1289-like C-terminal" evidence="2">
    <location>
        <begin position="136"/>
        <end position="229"/>
    </location>
</feature>